<dbReference type="EMBL" id="BMVU01000001">
    <property type="protein sequence ID" value="GGX51203.1"/>
    <property type="molecule type" value="Genomic_DNA"/>
</dbReference>
<dbReference type="Proteomes" id="UP000619244">
    <property type="component" value="Unassembled WGS sequence"/>
</dbReference>
<keyword evidence="2" id="KW-1185">Reference proteome</keyword>
<dbReference type="RefSeq" id="WP_190188067.1">
    <property type="nucleotide sequence ID" value="NZ_BMVU01000001.1"/>
</dbReference>
<proteinExistence type="predicted"/>
<protein>
    <submittedName>
        <fullName evidence="1">Uncharacterized protein</fullName>
    </submittedName>
</protein>
<organism evidence="1 2">
    <name type="scientific">Streptomyces minutiscleroticus</name>
    <dbReference type="NCBI Taxonomy" id="68238"/>
    <lineage>
        <taxon>Bacteria</taxon>
        <taxon>Bacillati</taxon>
        <taxon>Actinomycetota</taxon>
        <taxon>Actinomycetes</taxon>
        <taxon>Kitasatosporales</taxon>
        <taxon>Streptomycetaceae</taxon>
        <taxon>Streptomyces</taxon>
    </lineage>
</organism>
<dbReference type="AlphaFoldDB" id="A0A918K600"/>
<reference evidence="1" key="2">
    <citation type="submission" date="2020-09" db="EMBL/GenBank/DDBJ databases">
        <authorList>
            <person name="Sun Q."/>
            <person name="Ohkuma M."/>
        </authorList>
    </citation>
    <scope>NUCLEOTIDE SEQUENCE</scope>
    <source>
        <strain evidence="1">JCM 4790</strain>
    </source>
</reference>
<accession>A0A918K600</accession>
<evidence type="ECO:0000313" key="1">
    <source>
        <dbReference type="EMBL" id="GGX51203.1"/>
    </source>
</evidence>
<sequence length="56" mass="5870">MPASILGEVGDLLEAGEIRNLITPVDRPSCGSLHDPLLGDDGGTLHMRTACGHSWS</sequence>
<comment type="caution">
    <text evidence="1">The sequence shown here is derived from an EMBL/GenBank/DDBJ whole genome shotgun (WGS) entry which is preliminary data.</text>
</comment>
<reference evidence="1" key="1">
    <citation type="journal article" date="2014" name="Int. J. Syst. Evol. Microbiol.">
        <title>Complete genome sequence of Corynebacterium casei LMG S-19264T (=DSM 44701T), isolated from a smear-ripened cheese.</title>
        <authorList>
            <consortium name="US DOE Joint Genome Institute (JGI-PGF)"/>
            <person name="Walter F."/>
            <person name="Albersmeier A."/>
            <person name="Kalinowski J."/>
            <person name="Ruckert C."/>
        </authorList>
    </citation>
    <scope>NUCLEOTIDE SEQUENCE</scope>
    <source>
        <strain evidence="1">JCM 4790</strain>
    </source>
</reference>
<name>A0A918K600_9ACTN</name>
<evidence type="ECO:0000313" key="2">
    <source>
        <dbReference type="Proteomes" id="UP000619244"/>
    </source>
</evidence>
<gene>
    <name evidence="1" type="ORF">GCM10010358_00960</name>
</gene>